<keyword evidence="3" id="KW-1185">Reference proteome</keyword>
<reference evidence="2 3" key="1">
    <citation type="submission" date="2016-09" db="EMBL/GenBank/DDBJ databases">
        <title>Aspergillus awamori IFM 58123T.</title>
        <authorList>
            <person name="Kusuya Y."/>
            <person name="Shimizu M."/>
            <person name="Takahashi H."/>
            <person name="Yaguchi T."/>
        </authorList>
    </citation>
    <scope>NUCLEOTIDE SEQUENCE [LARGE SCALE GENOMIC DNA]</scope>
    <source>
        <strain evidence="2 3">IFM 58123</strain>
    </source>
</reference>
<sequence>MWGSTTDTYALASVCTIQALEEEGYLFTKPLPATIRDSIRVCIDLKIRYLWIDRLCIVQDDLTSVKESQINAMGNIYNHSYLTLVDLEGVSMDHGLPGVSQARSSRITYQLQGMSLRARDDKRFEVLVTESKWWSRGWTFQEAMLSPRMLLFADAGVYFECSEGSHEDRFAYPSIMSLLFTPTKDYGSLVHNYTSRNFTFSGDVLKAFSGLMNWKYGSEHYFGLPYCQFERDLLWYPDTLTEDETLVPRSAGNGDIFPTWSWTSVMGSIQLPGDIHLSALLGVWSIPSSRSKELVHIIRPQNDLKRSWREAEVLIQGIGIAMAWKEGCFLKPLPPQLNLADSWEVYRAIITSEWTSVDKLNEEALGVASIQSKEDFERIFSSSYMTHAGQPGALLAHTQSLRARMVQFESPGLQRYGIEHYMHARLHSMCDAKVDVWIQPNPAHWQFLDHDYSRNHIIKLDMLALSMRHVYLSPFESQERGKQGRWYDSEGSVLSTEDREVNFLVDVLLVETRDGLSRRVAIGIVELHDWISASPEFRDFTLV</sequence>
<dbReference type="Proteomes" id="UP000286921">
    <property type="component" value="Unassembled WGS sequence"/>
</dbReference>
<protein>
    <recommendedName>
        <fullName evidence="1">Heterokaryon incompatibility domain-containing protein</fullName>
    </recommendedName>
</protein>
<evidence type="ECO:0000259" key="1">
    <source>
        <dbReference type="Pfam" id="PF06985"/>
    </source>
</evidence>
<name>A0A401KS10_ASPAW</name>
<dbReference type="AlphaFoldDB" id="A0A401KS10"/>
<comment type="caution">
    <text evidence="2">The sequence shown here is derived from an EMBL/GenBank/DDBJ whole genome shotgun (WGS) entry which is preliminary data.</text>
</comment>
<feature type="domain" description="Heterokaryon incompatibility" evidence="1">
    <location>
        <begin position="2"/>
        <end position="142"/>
    </location>
</feature>
<proteinExistence type="predicted"/>
<evidence type="ECO:0000313" key="2">
    <source>
        <dbReference type="EMBL" id="GCB22076.1"/>
    </source>
</evidence>
<dbReference type="STRING" id="105351.A0A401KS10"/>
<dbReference type="PANTHER" id="PTHR33112">
    <property type="entry name" value="DOMAIN PROTEIN, PUTATIVE-RELATED"/>
    <property type="match status" value="1"/>
</dbReference>
<evidence type="ECO:0000313" key="3">
    <source>
        <dbReference type="Proteomes" id="UP000286921"/>
    </source>
</evidence>
<dbReference type="InterPro" id="IPR010730">
    <property type="entry name" value="HET"/>
</dbReference>
<accession>A0A401KS10</accession>
<dbReference type="Pfam" id="PF06985">
    <property type="entry name" value="HET"/>
    <property type="match status" value="1"/>
</dbReference>
<dbReference type="PANTHER" id="PTHR33112:SF1">
    <property type="entry name" value="HETEROKARYON INCOMPATIBILITY DOMAIN-CONTAINING PROTEIN"/>
    <property type="match status" value="1"/>
</dbReference>
<dbReference type="EMBL" id="BDHI01000014">
    <property type="protein sequence ID" value="GCB22076.1"/>
    <property type="molecule type" value="Genomic_DNA"/>
</dbReference>
<gene>
    <name evidence="2" type="ORF">AAWM_04961</name>
</gene>
<organism evidence="2 3">
    <name type="scientific">Aspergillus awamori</name>
    <name type="common">Black koji mold</name>
    <dbReference type="NCBI Taxonomy" id="105351"/>
    <lineage>
        <taxon>Eukaryota</taxon>
        <taxon>Fungi</taxon>
        <taxon>Dikarya</taxon>
        <taxon>Ascomycota</taxon>
        <taxon>Pezizomycotina</taxon>
        <taxon>Eurotiomycetes</taxon>
        <taxon>Eurotiomycetidae</taxon>
        <taxon>Eurotiales</taxon>
        <taxon>Aspergillaceae</taxon>
        <taxon>Aspergillus</taxon>
    </lineage>
</organism>